<comment type="caution">
    <text evidence="1">The sequence shown here is derived from an EMBL/GenBank/DDBJ whole genome shotgun (WGS) entry which is preliminary data.</text>
</comment>
<name>A0A4Y2Q9T7_ARAVE</name>
<evidence type="ECO:0000313" key="2">
    <source>
        <dbReference type="Proteomes" id="UP000499080"/>
    </source>
</evidence>
<protein>
    <submittedName>
        <fullName evidence="1">Uncharacterized protein</fullName>
    </submittedName>
</protein>
<dbReference type="AlphaFoldDB" id="A0A4Y2Q9T7"/>
<keyword evidence="2" id="KW-1185">Reference proteome</keyword>
<organism evidence="1 2">
    <name type="scientific">Araneus ventricosus</name>
    <name type="common">Orbweaver spider</name>
    <name type="synonym">Epeira ventricosa</name>
    <dbReference type="NCBI Taxonomy" id="182803"/>
    <lineage>
        <taxon>Eukaryota</taxon>
        <taxon>Metazoa</taxon>
        <taxon>Ecdysozoa</taxon>
        <taxon>Arthropoda</taxon>
        <taxon>Chelicerata</taxon>
        <taxon>Arachnida</taxon>
        <taxon>Araneae</taxon>
        <taxon>Araneomorphae</taxon>
        <taxon>Entelegynae</taxon>
        <taxon>Araneoidea</taxon>
        <taxon>Araneidae</taxon>
        <taxon>Araneus</taxon>
    </lineage>
</organism>
<sequence length="129" mass="14526">MCRLYPSRKGQWWPSGKASASELEGPKFETRFYSRSTVYVGLLLIKYDVVDKFPLAGGCGDLVVRSRLRKRRAPGSKPDSTEDPPCFQAKYDFGQTSFRECGAEVWRGSASSGVVLVIRPRSQHYLNND</sequence>
<proteinExistence type="predicted"/>
<gene>
    <name evidence="1" type="ORF">AVEN_33569_1</name>
</gene>
<dbReference type="EMBL" id="BGPR01013059">
    <property type="protein sequence ID" value="GBN59056.1"/>
    <property type="molecule type" value="Genomic_DNA"/>
</dbReference>
<reference evidence="1 2" key="1">
    <citation type="journal article" date="2019" name="Sci. Rep.">
        <title>Orb-weaving spider Araneus ventricosus genome elucidates the spidroin gene catalogue.</title>
        <authorList>
            <person name="Kono N."/>
            <person name="Nakamura H."/>
            <person name="Ohtoshi R."/>
            <person name="Moran D.A.P."/>
            <person name="Shinohara A."/>
            <person name="Yoshida Y."/>
            <person name="Fujiwara M."/>
            <person name="Mori M."/>
            <person name="Tomita M."/>
            <person name="Arakawa K."/>
        </authorList>
    </citation>
    <scope>NUCLEOTIDE SEQUENCE [LARGE SCALE GENOMIC DNA]</scope>
</reference>
<accession>A0A4Y2Q9T7</accession>
<evidence type="ECO:0000313" key="1">
    <source>
        <dbReference type="EMBL" id="GBN59056.1"/>
    </source>
</evidence>
<dbReference type="Proteomes" id="UP000499080">
    <property type="component" value="Unassembled WGS sequence"/>
</dbReference>